<organism evidence="1 2">
    <name type="scientific">Corynebacterium amycolatum</name>
    <dbReference type="NCBI Taxonomy" id="43765"/>
    <lineage>
        <taxon>Bacteria</taxon>
        <taxon>Bacillati</taxon>
        <taxon>Actinomycetota</taxon>
        <taxon>Actinomycetes</taxon>
        <taxon>Mycobacteriales</taxon>
        <taxon>Corynebacteriaceae</taxon>
        <taxon>Corynebacterium</taxon>
    </lineage>
</organism>
<evidence type="ECO:0008006" key="3">
    <source>
        <dbReference type="Google" id="ProtNLM"/>
    </source>
</evidence>
<dbReference type="GO" id="GO:0016887">
    <property type="term" value="F:ATP hydrolysis activity"/>
    <property type="evidence" value="ECO:0007669"/>
    <property type="project" value="TreeGrafter"/>
</dbReference>
<reference evidence="1" key="1">
    <citation type="submission" date="2023-05" db="EMBL/GenBank/DDBJ databases">
        <authorList>
            <person name="Du J."/>
        </authorList>
    </citation>
    <scope>NUCLEOTIDE SEQUENCE</scope>
    <source>
        <strain evidence="1">UMB1064</strain>
    </source>
</reference>
<accession>A0AAW9SJD0</accession>
<dbReference type="GO" id="GO:0005829">
    <property type="term" value="C:cytosol"/>
    <property type="evidence" value="ECO:0007669"/>
    <property type="project" value="TreeGrafter"/>
</dbReference>
<dbReference type="SUPFAM" id="SSF52540">
    <property type="entry name" value="P-loop containing nucleoside triphosphate hydrolases"/>
    <property type="match status" value="1"/>
</dbReference>
<dbReference type="RefSeq" id="WP_284827309.1">
    <property type="nucleotide sequence ID" value="NZ_JASOOY020000021.1"/>
</dbReference>
<dbReference type="PANTHER" id="PTHR43384">
    <property type="entry name" value="SEPTUM SITE-DETERMINING PROTEIN MIND HOMOLOG, CHLOROPLASTIC-RELATED"/>
    <property type="match status" value="1"/>
</dbReference>
<dbReference type="EMBL" id="JASOOY020000021">
    <property type="protein sequence ID" value="MEO3717302.1"/>
    <property type="molecule type" value="Genomic_DNA"/>
</dbReference>
<gene>
    <name evidence="1" type="ORF">QP460_006845</name>
</gene>
<dbReference type="GO" id="GO:0005524">
    <property type="term" value="F:ATP binding"/>
    <property type="evidence" value="ECO:0007669"/>
    <property type="project" value="TreeGrafter"/>
</dbReference>
<proteinExistence type="predicted"/>
<sequence length="467" mass="48042">MAIKKLSMAQRTEAPANPVVNAVDDEALREEVALIVAATGRDCVQETVPPVAAAPVAAQALTSSPASPPASATASVSASTGAGVSSALWRRAPAVFVDASAARRLAGRPHCEGAIFLVRSDTEAEDTQVAKVLAPVYSASLPADNVDIVELLGRAEVRPDGPRLSDFQHSSSLLNHQHTPASPASVDVITAPGTEPVPNVPATTTDSTATCLMLVPAVGGAGASITAAASALVLSRERPICLVDADALAGGIDLVLGMETEPGLRWQDFSAADGRLDGAALYEALPSCPRSPALKVLTWTRSRTPETAYNHASAATKFDSADRPGRTDRPDDVRHIASTISCLIHAGITVIVDCPNQVEYVTTLGALADDTVIILPASVRAIAAGGHLARVCAQAGFTPSLAVRHQQHRDISVEEIEYALDLPIAGEIEYCKKVAHEIDVGGLAGAVGKLTRGLGAMFALVGGGGDG</sequence>
<dbReference type="PANTHER" id="PTHR43384:SF11">
    <property type="entry name" value="SEPTUM SITE DETERMINING PROTEIN"/>
    <property type="match status" value="1"/>
</dbReference>
<name>A0AAW9SJD0_CORAY</name>
<dbReference type="InterPro" id="IPR050625">
    <property type="entry name" value="ParA/MinD_ATPase"/>
</dbReference>
<protein>
    <recommendedName>
        <fullName evidence="3">Septum formation initiator</fullName>
    </recommendedName>
</protein>
<dbReference type="Proteomes" id="UP001223646">
    <property type="component" value="Unassembled WGS sequence"/>
</dbReference>
<reference evidence="1" key="2">
    <citation type="submission" date="2024-05" db="EMBL/GenBank/DDBJ databases">
        <authorList>
            <person name="Wolfe A."/>
        </authorList>
    </citation>
    <scope>NUCLEOTIDE SEQUENCE</scope>
    <source>
        <strain evidence="1">UMB1064</strain>
    </source>
</reference>
<dbReference type="Gene3D" id="3.40.50.300">
    <property type="entry name" value="P-loop containing nucleotide triphosphate hydrolases"/>
    <property type="match status" value="1"/>
</dbReference>
<comment type="caution">
    <text evidence="1">The sequence shown here is derived from an EMBL/GenBank/DDBJ whole genome shotgun (WGS) entry which is preliminary data.</text>
</comment>
<dbReference type="InterPro" id="IPR027417">
    <property type="entry name" value="P-loop_NTPase"/>
</dbReference>
<dbReference type="AlphaFoldDB" id="A0AAW9SJD0"/>
<evidence type="ECO:0000313" key="1">
    <source>
        <dbReference type="EMBL" id="MEO3717302.1"/>
    </source>
</evidence>
<dbReference type="GO" id="GO:0009898">
    <property type="term" value="C:cytoplasmic side of plasma membrane"/>
    <property type="evidence" value="ECO:0007669"/>
    <property type="project" value="TreeGrafter"/>
</dbReference>
<evidence type="ECO:0000313" key="2">
    <source>
        <dbReference type="Proteomes" id="UP001223646"/>
    </source>
</evidence>
<dbReference type="GO" id="GO:0051782">
    <property type="term" value="P:negative regulation of cell division"/>
    <property type="evidence" value="ECO:0007669"/>
    <property type="project" value="TreeGrafter"/>
</dbReference>